<name>A0A557QH97_9RHOO</name>
<dbReference type="OrthoDB" id="8898809at2"/>
<dbReference type="Proteomes" id="UP000319502">
    <property type="component" value="Unassembled WGS sequence"/>
</dbReference>
<evidence type="ECO:0000259" key="1">
    <source>
        <dbReference type="Pfam" id="PF01814"/>
    </source>
</evidence>
<dbReference type="Gene3D" id="1.20.120.520">
    <property type="entry name" value="nmb1532 protein domain like"/>
    <property type="match status" value="1"/>
</dbReference>
<dbReference type="Pfam" id="PF01814">
    <property type="entry name" value="Hemerythrin"/>
    <property type="match status" value="1"/>
</dbReference>
<accession>A0A557QH97</accession>
<keyword evidence="3" id="KW-1185">Reference proteome</keyword>
<sequence length="180" mass="20311">MSESLLSKPLAPGLDQPLEVLTACHGRMMSQLQTLDRLVRWLPDHGADADACRAATNVVRYFDSAAVNHHQDEEDSLFPILFERVSTAGRPRLRKLVDWIHQDHVEMTAAWGSLRRQLLAIAAGESTELCADEVANFASRYHSHIDREDNELFPYAAQLLTPADLTVLSEQMVARRRLPR</sequence>
<organism evidence="2 3">
    <name type="scientific">Denitromonas halophila</name>
    <dbReference type="NCBI Taxonomy" id="1629404"/>
    <lineage>
        <taxon>Bacteria</taxon>
        <taxon>Pseudomonadati</taxon>
        <taxon>Pseudomonadota</taxon>
        <taxon>Betaproteobacteria</taxon>
        <taxon>Rhodocyclales</taxon>
        <taxon>Zoogloeaceae</taxon>
        <taxon>Denitromonas</taxon>
    </lineage>
</organism>
<protein>
    <submittedName>
        <fullName evidence="2">Hemerythrin domain-containing protein</fullName>
    </submittedName>
</protein>
<reference evidence="2 3" key="1">
    <citation type="submission" date="2019-07" db="EMBL/GenBank/DDBJ databases">
        <title>The pathways for chlorine oxyanion respiration interact through the shared metabolite chlorate.</title>
        <authorList>
            <person name="Barnum T.P."/>
            <person name="Cheng Y."/>
            <person name="Hill K.A."/>
            <person name="Lucas L.N."/>
            <person name="Carlson H.K."/>
            <person name="Coates J.D."/>
        </authorList>
    </citation>
    <scope>NUCLEOTIDE SEQUENCE [LARGE SCALE GENOMIC DNA]</scope>
    <source>
        <strain evidence="2 3">SFB-3</strain>
    </source>
</reference>
<comment type="caution">
    <text evidence="2">The sequence shown here is derived from an EMBL/GenBank/DDBJ whole genome shotgun (WGS) entry which is preliminary data.</text>
</comment>
<dbReference type="AlphaFoldDB" id="A0A557QH97"/>
<dbReference type="EMBL" id="VMNK01000017">
    <property type="protein sequence ID" value="TVO52286.1"/>
    <property type="molecule type" value="Genomic_DNA"/>
</dbReference>
<dbReference type="RefSeq" id="WP_144310863.1">
    <property type="nucleotide sequence ID" value="NZ_VMNK01000017.1"/>
</dbReference>
<dbReference type="InterPro" id="IPR012312">
    <property type="entry name" value="Hemerythrin-like"/>
</dbReference>
<evidence type="ECO:0000313" key="3">
    <source>
        <dbReference type="Proteomes" id="UP000319502"/>
    </source>
</evidence>
<evidence type="ECO:0000313" key="2">
    <source>
        <dbReference type="EMBL" id="TVO52286.1"/>
    </source>
</evidence>
<proteinExistence type="predicted"/>
<gene>
    <name evidence="2" type="ORF">FHP91_17815</name>
</gene>
<feature type="domain" description="Hemerythrin-like" evidence="1">
    <location>
        <begin position="17"/>
        <end position="156"/>
    </location>
</feature>
<dbReference type="CDD" id="cd12108">
    <property type="entry name" value="Hr-like"/>
    <property type="match status" value="1"/>
</dbReference>